<proteinExistence type="predicted"/>
<dbReference type="EMBL" id="JBHUOQ010000001">
    <property type="protein sequence ID" value="MFD2829240.1"/>
    <property type="molecule type" value="Genomic_DNA"/>
</dbReference>
<accession>A0ABW5WTI6</accession>
<reference evidence="3" key="1">
    <citation type="journal article" date="2019" name="Int. J. Syst. Evol. Microbiol.">
        <title>The Global Catalogue of Microorganisms (GCM) 10K type strain sequencing project: providing services to taxonomists for standard genome sequencing and annotation.</title>
        <authorList>
            <consortium name="The Broad Institute Genomics Platform"/>
            <consortium name="The Broad Institute Genome Sequencing Center for Infectious Disease"/>
            <person name="Wu L."/>
            <person name="Ma J."/>
        </authorList>
    </citation>
    <scope>NUCLEOTIDE SEQUENCE [LARGE SCALE GENOMIC DNA]</scope>
    <source>
        <strain evidence="3">KCTC 33575</strain>
    </source>
</reference>
<name>A0ABW5WTI6_9STAP</name>
<evidence type="ECO:0000256" key="1">
    <source>
        <dbReference type="SAM" id="Coils"/>
    </source>
</evidence>
<evidence type="ECO:0000313" key="2">
    <source>
        <dbReference type="EMBL" id="MFD2829240.1"/>
    </source>
</evidence>
<dbReference type="NCBIfam" id="TIGR01665">
    <property type="entry name" value="put_anti_recept"/>
    <property type="match status" value="1"/>
</dbReference>
<comment type="caution">
    <text evidence="2">The sequence shown here is derived from an EMBL/GenBank/DDBJ whole genome shotgun (WGS) entry which is preliminary data.</text>
</comment>
<organism evidence="2 3">
    <name type="scientific">Corticicoccus populi</name>
    <dbReference type="NCBI Taxonomy" id="1812821"/>
    <lineage>
        <taxon>Bacteria</taxon>
        <taxon>Bacillati</taxon>
        <taxon>Bacillota</taxon>
        <taxon>Bacilli</taxon>
        <taxon>Bacillales</taxon>
        <taxon>Staphylococcaceae</taxon>
        <taxon>Corticicoccus</taxon>
    </lineage>
</organism>
<protein>
    <submittedName>
        <fullName evidence="2">Phage tail spike protein</fullName>
    </submittedName>
</protein>
<feature type="coiled-coil region" evidence="1">
    <location>
        <begin position="1758"/>
        <end position="1789"/>
    </location>
</feature>
<gene>
    <name evidence="2" type="ORF">ACFSX4_02095</name>
</gene>
<keyword evidence="3" id="KW-1185">Reference proteome</keyword>
<dbReference type="InterPro" id="IPR007119">
    <property type="entry name" value="Phage_tail_spike_N"/>
</dbReference>
<evidence type="ECO:0000313" key="3">
    <source>
        <dbReference type="Proteomes" id="UP001597519"/>
    </source>
</evidence>
<keyword evidence="1" id="KW-0175">Coiled coil</keyword>
<dbReference type="RefSeq" id="WP_377771068.1">
    <property type="nucleotide sequence ID" value="NZ_JBHUOQ010000001.1"/>
</dbReference>
<dbReference type="Proteomes" id="UP001597519">
    <property type="component" value="Unassembled WGS sequence"/>
</dbReference>
<sequence>MSSIHILDKNTELIKDFLTNKPNEKIVIEDKHVRNIENHTETFDFIVDLKASENINMKDRVIIPSENKGEYREFIVDDIDTNTFDGETEIRTTASYLELDKGYPHFPQTLSQSTAQQAVEFALNMVDWEVGEVEYAGIRTMSWTSYNSPYEVLKIIATRFDLQLDFTIETEGNKITKRLVHLRNKEALFNGKEVSRGKDLSSLTVERQSADIVTALVALAPEPPEPEEGEEKKERLVIYLRDEEAQSKYGRGQDYLWSVYEPESEDSDMTEARLRTLATTELNKRKEAKVDYSIDAIDLEQFLGHEQVRLGDKIKIKDDLQAPYFYADAVAKEISRSIFNPLDKTYVLGEVVEYTREQILATWESFREYFTKRLQETQSRLDNIVTIIDTEVEKRIFRGATPPENPINGQLWLDTSNPDKAVLKEYINGMWVIRIDNPSEEDIEAISRATAMYESIVSQLRHMEALQMQLFTRANKVKDDEYLNEFHRNNLNDKMSAVIGTYNILKTEVDKYKNSKKVTLQQANYIQQLMINYSNMMNELNTAIIEAENYALKHLEILQQQYTDEKFNEAVETTAERLGFIVEDGVIKIGENTALSGLVEIINESTEEQLKSVVRVSDYEADKAGIIERLDASDSERTQLSNQIKDRVTLTDYNKDKDENSGRIKTLETSIEQNGKAIELKASKTDIDSVRKTLSDTKADLTVRADSIETNVRGLNDDLELTKSTIQQTSDNINLRINTLNIGGDNLIPKADFSLYNSPPQGWSAWGSSNYLNSNIIGGKVLLAQTPNPNNNSNTSTLGFQSPHLFKDVKEGKFYTLSWYANTSASFDSAFRYCFLMNPSGSNQNLATPEIVSTGNSIADMSQTYTQYKLTFKANFSGRAYVLIGGHYSANTYAFIYMSEPQLEEGEFATSFKASTEETIKQDNLVSSINLDTSGTKIQGKQVDINANDINLTANNSFNSLVTDVSKISSSIASGTVRYSGVDRTNWRDLVEVDGSQFNDQYSYDVTAKVRGTNTETLIASLTSKGSGNGWDLSVREDNGGSAWRPQIYTISSGGARIRTAGTTASTWTIEVSYNKYIGTGTGMSWADSKITQTANNITLEVNKKTDESTVRSLISQSATNINLRVDTAQDRADSAWSRASTGINNAASADTKASNAATVAGRAEGKIDGLEVGADNLIPDSGWHKEPSGSYLIPNNWRNPVGGIVWSGRQNSYWMLIRVNNSSDGSSGSTSNSYYGLRTPSLSEPLVEGQEYTFTFKARNLAGSNYNFSYTYVIYDNNNPNQRIIPTRIKNVDNAGQLWSVTFTSRHNDTAHILIGHSGISGEHNAFYLKEPILAKGNRTTPWSDSILNKPDKDKIITEINLTQDTAEISAQKIQLNGDLIKVNGQMRVGDINFNRATATGGSGTSTLKMQGDMVELRGNYTRQWRGSTATENVYTVMEKGHMRFRNESRDRTLFYSDFGISTYADGRGANEDSSGTISFFDHTYSPTARGLLAHSTWGVVGLKSDNNRIILESGKSNFVYAATPRMRVVTDPDKPTDYSEFQAGEVLVKNIRANEGESNFYIGVSTNELRVTNNLFYNGGNTGYRPVRAWTFISQGGMMMENHAAGNSYIGVGTGELRITNNNGYNGGNTTYRTIRSNGIALEGMITTHFSGDNFYFGVGGSELRITDNNGSSGNYRDIRARNFYKGTSSSPLSLFSSLTEKPVKNEASQLIEEIDLVRYKTQDYPEYDTFGTSAITPQNSEEKDGVDIGQATMLLVKANQELIQSNRELQDKIEQQEERLNKLEELLL</sequence>